<dbReference type="Gene3D" id="3.40.50.1580">
    <property type="entry name" value="Nucleoside phosphorylase domain"/>
    <property type="match status" value="1"/>
</dbReference>
<protein>
    <recommendedName>
        <fullName evidence="2">adenosylhomocysteine nucleosidase</fullName>
        <ecNumber evidence="2">3.2.2.9</ecNumber>
    </recommendedName>
</protein>
<keyword evidence="5" id="KW-0486">Methionine biosynthesis</keyword>
<evidence type="ECO:0000313" key="8">
    <source>
        <dbReference type="Proteomes" id="UP000243406"/>
    </source>
</evidence>
<dbReference type="EC" id="3.2.2.9" evidence="2"/>
<dbReference type="SUPFAM" id="SSF53167">
    <property type="entry name" value="Purine and uridine phosphorylases"/>
    <property type="match status" value="1"/>
</dbReference>
<accession>A0A1T5A1D5</accession>
<reference evidence="8" key="1">
    <citation type="submission" date="2017-02" db="EMBL/GenBank/DDBJ databases">
        <authorList>
            <person name="Varghese N."/>
            <person name="Submissions S."/>
        </authorList>
    </citation>
    <scope>NUCLEOTIDE SEQUENCE [LARGE SCALE GENOMIC DNA]</scope>
    <source>
        <strain evidence="8">ATCC 35199</strain>
    </source>
</reference>
<dbReference type="NCBIfam" id="TIGR01704">
    <property type="entry name" value="MTA_SAH-Nsdase"/>
    <property type="match status" value="1"/>
</dbReference>
<sequence length="230" mass="24854">MNKIGIIGAMEEEITLVKELMNDITVSEIAGLTFYMGRINDTDLVVVRSGIGKVNAAMCTQILIDRFEVKAIINIGVAGAIADDLGIGDIVLSTKLIEHDFDVTAFGHKKGVIPRMDSSVFIADDKLIDMASDAAKDLKDVYVKKGIVVSGDVFVSSSELKDALQTEFNADCAEMEGAAIAHVCMLNKMPFLVIRAMSDKANGEAPGNFDEFVFEAAKNSKKLILNMLTK</sequence>
<evidence type="ECO:0000256" key="1">
    <source>
        <dbReference type="ARBA" id="ARBA00004945"/>
    </source>
</evidence>
<dbReference type="Proteomes" id="UP000243406">
    <property type="component" value="Unassembled WGS sequence"/>
</dbReference>
<keyword evidence="8" id="KW-1185">Reference proteome</keyword>
<feature type="domain" description="Nucleoside phosphorylase" evidence="6">
    <location>
        <begin position="3"/>
        <end position="228"/>
    </location>
</feature>
<dbReference type="GO" id="GO:0005829">
    <property type="term" value="C:cytosol"/>
    <property type="evidence" value="ECO:0007669"/>
    <property type="project" value="TreeGrafter"/>
</dbReference>
<dbReference type="CDD" id="cd09008">
    <property type="entry name" value="MTAN"/>
    <property type="match status" value="1"/>
</dbReference>
<dbReference type="InterPro" id="IPR010049">
    <property type="entry name" value="MTA_SAH_Nsdase"/>
</dbReference>
<comment type="pathway">
    <text evidence="1">Amino-acid biosynthesis; L-methionine biosynthesis via salvage pathway; S-methyl-5-thio-alpha-D-ribose 1-phosphate from S-methyl-5'-thioadenosine (hydrolase route): step 1/2.</text>
</comment>
<dbReference type="PANTHER" id="PTHR46832">
    <property type="entry name" value="5'-METHYLTHIOADENOSINE/S-ADENOSYLHOMOCYSTEINE NUCLEOSIDASE"/>
    <property type="match status" value="1"/>
</dbReference>
<dbReference type="OrthoDB" id="9792278at2"/>
<dbReference type="GO" id="GO:0008782">
    <property type="term" value="F:adenosylhomocysteine nucleosidase activity"/>
    <property type="evidence" value="ECO:0007669"/>
    <property type="project" value="UniProtKB-EC"/>
</dbReference>
<dbReference type="GO" id="GO:0019509">
    <property type="term" value="P:L-methionine salvage from methylthioadenosine"/>
    <property type="evidence" value="ECO:0007669"/>
    <property type="project" value="UniProtKB-UniPathway"/>
</dbReference>
<evidence type="ECO:0000313" key="7">
    <source>
        <dbReference type="EMBL" id="SKB28788.1"/>
    </source>
</evidence>
<dbReference type="InterPro" id="IPR000845">
    <property type="entry name" value="Nucleoside_phosphorylase_d"/>
</dbReference>
<dbReference type="PANTHER" id="PTHR46832:SF1">
    <property type="entry name" value="5'-METHYLTHIOADENOSINE_S-ADENOSYLHOMOCYSTEINE NUCLEOSIDASE"/>
    <property type="match status" value="1"/>
</dbReference>
<evidence type="ECO:0000259" key="6">
    <source>
        <dbReference type="Pfam" id="PF01048"/>
    </source>
</evidence>
<organism evidence="7 8">
    <name type="scientific">Acetoanaerobium noterae</name>
    <dbReference type="NCBI Taxonomy" id="745369"/>
    <lineage>
        <taxon>Bacteria</taxon>
        <taxon>Bacillati</taxon>
        <taxon>Bacillota</taxon>
        <taxon>Clostridia</taxon>
        <taxon>Peptostreptococcales</taxon>
        <taxon>Filifactoraceae</taxon>
        <taxon>Acetoanaerobium</taxon>
    </lineage>
</organism>
<dbReference type="UniPathway" id="UPA00904">
    <property type="reaction ID" value="UER00871"/>
</dbReference>
<evidence type="ECO:0000256" key="5">
    <source>
        <dbReference type="ARBA" id="ARBA00023167"/>
    </source>
</evidence>
<keyword evidence="3" id="KW-0028">Amino-acid biosynthesis</keyword>
<dbReference type="RefSeq" id="WP_079588607.1">
    <property type="nucleotide sequence ID" value="NZ_CP154629.1"/>
</dbReference>
<evidence type="ECO:0000256" key="2">
    <source>
        <dbReference type="ARBA" id="ARBA00011974"/>
    </source>
</evidence>
<keyword evidence="4" id="KW-0378">Hydrolase</keyword>
<dbReference type="GO" id="GO:0008930">
    <property type="term" value="F:methylthioadenosine nucleosidase activity"/>
    <property type="evidence" value="ECO:0007669"/>
    <property type="project" value="InterPro"/>
</dbReference>
<proteinExistence type="predicted"/>
<evidence type="ECO:0000256" key="3">
    <source>
        <dbReference type="ARBA" id="ARBA00022605"/>
    </source>
</evidence>
<dbReference type="Pfam" id="PF01048">
    <property type="entry name" value="PNP_UDP_1"/>
    <property type="match status" value="1"/>
</dbReference>
<dbReference type="NCBIfam" id="NF004079">
    <property type="entry name" value="PRK05584.1"/>
    <property type="match status" value="1"/>
</dbReference>
<evidence type="ECO:0000256" key="4">
    <source>
        <dbReference type="ARBA" id="ARBA00022801"/>
    </source>
</evidence>
<dbReference type="GO" id="GO:0009164">
    <property type="term" value="P:nucleoside catabolic process"/>
    <property type="evidence" value="ECO:0007669"/>
    <property type="project" value="InterPro"/>
</dbReference>
<dbReference type="EMBL" id="FUYN01000001">
    <property type="protein sequence ID" value="SKB28788.1"/>
    <property type="molecule type" value="Genomic_DNA"/>
</dbReference>
<gene>
    <name evidence="7" type="ORF">SAMN02745120_0653</name>
</gene>
<name>A0A1T5A1D5_9FIRM</name>
<dbReference type="InterPro" id="IPR035994">
    <property type="entry name" value="Nucleoside_phosphorylase_sf"/>
</dbReference>
<dbReference type="GO" id="GO:0019284">
    <property type="term" value="P:L-methionine salvage from S-adenosylmethionine"/>
    <property type="evidence" value="ECO:0007669"/>
    <property type="project" value="TreeGrafter"/>
</dbReference>
<dbReference type="AlphaFoldDB" id="A0A1T5A1D5"/>